<sequence>MTDASEQSKATIERLARAFAQTATAREELDSAEDNVRALLSEALAHGVTWSEIEAISGESDLTVQHRYRPSNAPGITATPTVDPLIAL</sequence>
<keyword evidence="1" id="KW-0175">Coiled coil</keyword>
<reference evidence="2 3" key="1">
    <citation type="submission" date="2017-12" db="EMBL/GenBank/DDBJ databases">
        <title>Isolation and characterization of estrogens degradatiion strain Microbacterium hominis SJTG1.</title>
        <authorList>
            <person name="Xiong W."/>
            <person name="Yin C."/>
            <person name="Zheng D."/>
            <person name="Liang R."/>
        </authorList>
    </citation>
    <scope>NUCLEOTIDE SEQUENCE [LARGE SCALE GENOMIC DNA]</scope>
    <source>
        <strain evidence="2 3">SJTG1</strain>
    </source>
</reference>
<organism evidence="2 3">
    <name type="scientific">Microbacterium hominis</name>
    <dbReference type="NCBI Taxonomy" id="162426"/>
    <lineage>
        <taxon>Bacteria</taxon>
        <taxon>Bacillati</taxon>
        <taxon>Actinomycetota</taxon>
        <taxon>Actinomycetes</taxon>
        <taxon>Micrococcales</taxon>
        <taxon>Microbacteriaceae</taxon>
        <taxon>Microbacterium</taxon>
    </lineage>
</organism>
<evidence type="ECO:0000313" key="3">
    <source>
        <dbReference type="Proteomes" id="UP000233276"/>
    </source>
</evidence>
<dbReference type="EMBL" id="CP025299">
    <property type="protein sequence ID" value="AUG29474.1"/>
    <property type="molecule type" value="Genomic_DNA"/>
</dbReference>
<evidence type="ECO:0000313" key="2">
    <source>
        <dbReference type="EMBL" id="AUG29474.1"/>
    </source>
</evidence>
<protein>
    <submittedName>
        <fullName evidence="2">Uncharacterized protein</fullName>
    </submittedName>
</protein>
<proteinExistence type="predicted"/>
<dbReference type="Proteomes" id="UP000233276">
    <property type="component" value="Chromosome"/>
</dbReference>
<dbReference type="AlphaFoldDB" id="A0A2K9DUD2"/>
<evidence type="ECO:0000256" key="1">
    <source>
        <dbReference type="SAM" id="Coils"/>
    </source>
</evidence>
<feature type="coiled-coil region" evidence="1">
    <location>
        <begin position="15"/>
        <end position="42"/>
    </location>
</feature>
<dbReference type="RefSeq" id="WP_016464880.1">
    <property type="nucleotide sequence ID" value="NZ_CP025299.1"/>
</dbReference>
<name>A0A2K9DUD2_9MICO</name>
<gene>
    <name evidence="2" type="ORF">CXR34_08355</name>
</gene>
<dbReference type="KEGG" id="mhos:CXR34_08355"/>
<accession>A0A2K9DUD2</accession>